<feature type="domain" description="HTH tetR-type" evidence="4">
    <location>
        <begin position="38"/>
        <end position="98"/>
    </location>
</feature>
<evidence type="ECO:0000256" key="2">
    <source>
        <dbReference type="PROSITE-ProRule" id="PRU00335"/>
    </source>
</evidence>
<evidence type="ECO:0000259" key="4">
    <source>
        <dbReference type="PROSITE" id="PS50977"/>
    </source>
</evidence>
<dbReference type="Pfam" id="PF00440">
    <property type="entry name" value="TetR_N"/>
    <property type="match status" value="1"/>
</dbReference>
<dbReference type="SUPFAM" id="SSF46689">
    <property type="entry name" value="Homeodomain-like"/>
    <property type="match status" value="1"/>
</dbReference>
<gene>
    <name evidence="5" type="ORF">U6N30_07385</name>
</gene>
<dbReference type="Gene3D" id="1.10.357.10">
    <property type="entry name" value="Tetracycline Repressor, domain 2"/>
    <property type="match status" value="1"/>
</dbReference>
<accession>A0ABZ1BAA8</accession>
<dbReference type="InterPro" id="IPR001647">
    <property type="entry name" value="HTH_TetR"/>
</dbReference>
<organism evidence="5 6">
    <name type="scientific">Blastococcus brunescens</name>
    <dbReference type="NCBI Taxonomy" id="1564165"/>
    <lineage>
        <taxon>Bacteria</taxon>
        <taxon>Bacillati</taxon>
        <taxon>Actinomycetota</taxon>
        <taxon>Actinomycetes</taxon>
        <taxon>Geodermatophilales</taxon>
        <taxon>Geodermatophilaceae</taxon>
        <taxon>Blastococcus</taxon>
    </lineage>
</organism>
<dbReference type="SUPFAM" id="SSF48498">
    <property type="entry name" value="Tetracyclin repressor-like, C-terminal domain"/>
    <property type="match status" value="1"/>
</dbReference>
<dbReference type="InterPro" id="IPR050109">
    <property type="entry name" value="HTH-type_TetR-like_transc_reg"/>
</dbReference>
<evidence type="ECO:0000313" key="6">
    <source>
        <dbReference type="Proteomes" id="UP001324287"/>
    </source>
</evidence>
<dbReference type="PRINTS" id="PR00455">
    <property type="entry name" value="HTHTETR"/>
</dbReference>
<evidence type="ECO:0000256" key="3">
    <source>
        <dbReference type="SAM" id="MobiDB-lite"/>
    </source>
</evidence>
<dbReference type="PANTHER" id="PTHR30055">
    <property type="entry name" value="HTH-TYPE TRANSCRIPTIONAL REGULATOR RUTR"/>
    <property type="match status" value="1"/>
</dbReference>
<evidence type="ECO:0000313" key="5">
    <source>
        <dbReference type="EMBL" id="WRL66888.1"/>
    </source>
</evidence>
<protein>
    <submittedName>
        <fullName evidence="5">TetR/AcrR family transcriptional regulator</fullName>
    </submittedName>
</protein>
<dbReference type="Pfam" id="PF17932">
    <property type="entry name" value="TetR_C_24"/>
    <property type="match status" value="1"/>
</dbReference>
<name>A0ABZ1BAA8_9ACTN</name>
<keyword evidence="1 2" id="KW-0238">DNA-binding</keyword>
<dbReference type="InterPro" id="IPR009057">
    <property type="entry name" value="Homeodomain-like_sf"/>
</dbReference>
<evidence type="ECO:0000256" key="1">
    <source>
        <dbReference type="ARBA" id="ARBA00023125"/>
    </source>
</evidence>
<feature type="region of interest" description="Disordered" evidence="3">
    <location>
        <begin position="1"/>
        <end position="37"/>
    </location>
</feature>
<reference evidence="5 6" key="1">
    <citation type="submission" date="2023-12" db="EMBL/GenBank/DDBJ databases">
        <title>Blastococcus brunescens sp. nov., an actonobacterium isolated from sandstone collected in sahara desert.</title>
        <authorList>
            <person name="Gtari M."/>
            <person name="Ghodhbane F."/>
        </authorList>
    </citation>
    <scope>NUCLEOTIDE SEQUENCE [LARGE SCALE GENOMIC DNA]</scope>
    <source>
        <strain evidence="5 6">BMG 8361</strain>
    </source>
</reference>
<sequence length="225" mass="25128">MPEVTSRRRVTSRAAGDRRYDTDHILGPWPSRKNARGESTRAKLLDAALQAFAARGFHGTSTRDLAEAAGMSAASVYVHYPTKEELLYQLSLSGHRDVQMVLEQAAARSEVPEEQLRAIAHDYTAWHARCHTMAQVVQYEMAALSPQHVEQIAQIRREMQHRVRDIIAAGAEAGRFHVEDASIAALAVLSLGIDVARWYREGGTWTPEYIAEHYRELALRLVGSA</sequence>
<dbReference type="InterPro" id="IPR041490">
    <property type="entry name" value="KstR2_TetR_C"/>
</dbReference>
<dbReference type="PANTHER" id="PTHR30055:SF200">
    <property type="entry name" value="HTH-TYPE TRANSCRIPTIONAL REPRESSOR BDCR"/>
    <property type="match status" value="1"/>
</dbReference>
<dbReference type="PROSITE" id="PS50977">
    <property type="entry name" value="HTH_TETR_2"/>
    <property type="match status" value="1"/>
</dbReference>
<proteinExistence type="predicted"/>
<dbReference type="RefSeq" id="WP_324278199.1">
    <property type="nucleotide sequence ID" value="NZ_CP141261.1"/>
</dbReference>
<dbReference type="InterPro" id="IPR036271">
    <property type="entry name" value="Tet_transcr_reg_TetR-rel_C_sf"/>
</dbReference>
<feature type="compositionally biased region" description="Basic and acidic residues" evidence="3">
    <location>
        <begin position="15"/>
        <end position="24"/>
    </location>
</feature>
<keyword evidence="6" id="KW-1185">Reference proteome</keyword>
<dbReference type="Proteomes" id="UP001324287">
    <property type="component" value="Chromosome"/>
</dbReference>
<dbReference type="EMBL" id="CP141261">
    <property type="protein sequence ID" value="WRL66888.1"/>
    <property type="molecule type" value="Genomic_DNA"/>
</dbReference>
<feature type="DNA-binding region" description="H-T-H motif" evidence="2">
    <location>
        <begin position="61"/>
        <end position="80"/>
    </location>
</feature>